<dbReference type="InterPro" id="IPR036374">
    <property type="entry name" value="OxRdtase_Mopterin-bd_sf"/>
</dbReference>
<dbReference type="STRING" id="51031.W2T8H7"/>
<evidence type="ECO:0000259" key="1">
    <source>
        <dbReference type="Pfam" id="PF00174"/>
    </source>
</evidence>
<sequence length="159" mass="17985">VDASDPFSTDPERHPALIVNQQRPFNAETPPSLAMDNFRTPNDLFFVRNHMPVPKIDAKNHRLSVEGLGVKRLMNISVDHLKRNFEPVSVTAAIQCAGNRRENMNKYKKCQGLMWKENAISNAEWTGVRLRDLLLLAGVNPNDPRIKYVHLEGADADTE</sequence>
<dbReference type="GO" id="GO:0008482">
    <property type="term" value="F:sulfite oxidase activity"/>
    <property type="evidence" value="ECO:0007669"/>
    <property type="project" value="TreeGrafter"/>
</dbReference>
<dbReference type="EMBL" id="KI660167">
    <property type="protein sequence ID" value="ETN77501.1"/>
    <property type="molecule type" value="Genomic_DNA"/>
</dbReference>
<dbReference type="GO" id="GO:0043546">
    <property type="term" value="F:molybdopterin cofactor binding"/>
    <property type="evidence" value="ECO:0007669"/>
    <property type="project" value="TreeGrafter"/>
</dbReference>
<dbReference type="PANTHER" id="PTHR19372:SF7">
    <property type="entry name" value="SULFITE OXIDASE, MITOCHONDRIAL"/>
    <property type="match status" value="1"/>
</dbReference>
<dbReference type="OrthoDB" id="5839424at2759"/>
<evidence type="ECO:0000313" key="2">
    <source>
        <dbReference type="EMBL" id="ETN77501.1"/>
    </source>
</evidence>
<dbReference type="PRINTS" id="PR00407">
    <property type="entry name" value="EUMOPTERIN"/>
</dbReference>
<dbReference type="AlphaFoldDB" id="W2T8H7"/>
<dbReference type="CTD" id="25343203"/>
<reference evidence="2" key="1">
    <citation type="submission" date="2013-04" db="EMBL/GenBank/DDBJ databases">
        <title>Draft genome of the hookworm Necator americanus.</title>
        <authorList>
            <person name="Mitreva M."/>
        </authorList>
    </citation>
    <scope>NUCLEOTIDE SEQUENCE</scope>
</reference>
<feature type="domain" description="Oxidoreductase molybdopterin-binding" evidence="1">
    <location>
        <begin position="50"/>
        <end position="156"/>
    </location>
</feature>
<organism evidence="2 3">
    <name type="scientific">Necator americanus</name>
    <name type="common">Human hookworm</name>
    <dbReference type="NCBI Taxonomy" id="51031"/>
    <lineage>
        <taxon>Eukaryota</taxon>
        <taxon>Metazoa</taxon>
        <taxon>Ecdysozoa</taxon>
        <taxon>Nematoda</taxon>
        <taxon>Chromadorea</taxon>
        <taxon>Rhabditida</taxon>
        <taxon>Rhabditina</taxon>
        <taxon>Rhabditomorpha</taxon>
        <taxon>Strongyloidea</taxon>
        <taxon>Ancylostomatidae</taxon>
        <taxon>Bunostominae</taxon>
        <taxon>Necator</taxon>
    </lineage>
</organism>
<dbReference type="InterPro" id="IPR000572">
    <property type="entry name" value="OxRdtase_Mopterin-bd_dom"/>
</dbReference>
<protein>
    <submittedName>
        <fullName evidence="2">Oxidoreductase molybdopterin binding domain protein</fullName>
    </submittedName>
</protein>
<dbReference type="KEGG" id="nai:NECAME_03165"/>
<feature type="non-terminal residue" evidence="2">
    <location>
        <position position="1"/>
    </location>
</feature>
<dbReference type="Proteomes" id="UP000053676">
    <property type="component" value="Unassembled WGS sequence"/>
</dbReference>
<dbReference type="GO" id="GO:0020037">
    <property type="term" value="F:heme binding"/>
    <property type="evidence" value="ECO:0007669"/>
    <property type="project" value="TreeGrafter"/>
</dbReference>
<name>W2T8H7_NECAM</name>
<dbReference type="Gene3D" id="3.90.420.10">
    <property type="entry name" value="Oxidoreductase, molybdopterin-binding domain"/>
    <property type="match status" value="1"/>
</dbReference>
<dbReference type="GO" id="GO:0006790">
    <property type="term" value="P:sulfur compound metabolic process"/>
    <property type="evidence" value="ECO:0007669"/>
    <property type="project" value="TreeGrafter"/>
</dbReference>
<evidence type="ECO:0000313" key="3">
    <source>
        <dbReference type="Proteomes" id="UP000053676"/>
    </source>
</evidence>
<accession>W2T8H7</accession>
<proteinExistence type="predicted"/>
<dbReference type="GeneID" id="25343203"/>
<dbReference type="InterPro" id="IPR008335">
    <property type="entry name" value="Mopterin_OxRdtase_euk"/>
</dbReference>
<dbReference type="SUPFAM" id="SSF56524">
    <property type="entry name" value="Oxidoreductase molybdopterin-binding domain"/>
    <property type="match status" value="1"/>
</dbReference>
<keyword evidence="3" id="KW-1185">Reference proteome</keyword>
<feature type="non-terminal residue" evidence="2">
    <location>
        <position position="159"/>
    </location>
</feature>
<dbReference type="Pfam" id="PF00174">
    <property type="entry name" value="Oxidored_molyb"/>
    <property type="match status" value="1"/>
</dbReference>
<gene>
    <name evidence="2" type="ORF">NECAME_03165</name>
</gene>
<dbReference type="GO" id="GO:0005739">
    <property type="term" value="C:mitochondrion"/>
    <property type="evidence" value="ECO:0007669"/>
    <property type="project" value="TreeGrafter"/>
</dbReference>
<dbReference type="PANTHER" id="PTHR19372">
    <property type="entry name" value="SULFITE REDUCTASE"/>
    <property type="match status" value="1"/>
</dbReference>